<evidence type="ECO:0000313" key="3">
    <source>
        <dbReference type="Proteomes" id="UP001443914"/>
    </source>
</evidence>
<gene>
    <name evidence="2" type="ORF">RND81_06G246100</name>
</gene>
<dbReference type="InterPro" id="IPR034136">
    <property type="entry name" value="TOPRIM_Topo6A/Spo11"/>
</dbReference>
<evidence type="ECO:0000259" key="1">
    <source>
        <dbReference type="Pfam" id="PF21180"/>
    </source>
</evidence>
<dbReference type="GO" id="GO:0007131">
    <property type="term" value="P:reciprocal meiotic recombination"/>
    <property type="evidence" value="ECO:0007669"/>
    <property type="project" value="TreeGrafter"/>
</dbReference>
<dbReference type="GO" id="GO:0003677">
    <property type="term" value="F:DNA binding"/>
    <property type="evidence" value="ECO:0007669"/>
    <property type="project" value="InterPro"/>
</dbReference>
<dbReference type="EMBL" id="JBDFQZ010000006">
    <property type="protein sequence ID" value="KAK9716622.1"/>
    <property type="molecule type" value="Genomic_DNA"/>
</dbReference>
<evidence type="ECO:0000313" key="2">
    <source>
        <dbReference type="EMBL" id="KAK9716622.1"/>
    </source>
</evidence>
<dbReference type="SUPFAM" id="SSF56726">
    <property type="entry name" value="DNA topoisomerase IV, alpha subunit"/>
    <property type="match status" value="1"/>
</dbReference>
<dbReference type="GO" id="GO:0003918">
    <property type="term" value="F:DNA topoisomerase type II (double strand cut, ATP-hydrolyzing) activity"/>
    <property type="evidence" value="ECO:0007669"/>
    <property type="project" value="InterPro"/>
</dbReference>
<comment type="caution">
    <text evidence="2">The sequence shown here is derived from an EMBL/GenBank/DDBJ whole genome shotgun (WGS) entry which is preliminary data.</text>
</comment>
<proteinExistence type="predicted"/>
<organism evidence="2 3">
    <name type="scientific">Saponaria officinalis</name>
    <name type="common">Common soapwort</name>
    <name type="synonym">Lychnis saponaria</name>
    <dbReference type="NCBI Taxonomy" id="3572"/>
    <lineage>
        <taxon>Eukaryota</taxon>
        <taxon>Viridiplantae</taxon>
        <taxon>Streptophyta</taxon>
        <taxon>Embryophyta</taxon>
        <taxon>Tracheophyta</taxon>
        <taxon>Spermatophyta</taxon>
        <taxon>Magnoliopsida</taxon>
        <taxon>eudicotyledons</taxon>
        <taxon>Gunneridae</taxon>
        <taxon>Pentapetalae</taxon>
        <taxon>Caryophyllales</taxon>
        <taxon>Caryophyllaceae</taxon>
        <taxon>Caryophylleae</taxon>
        <taxon>Saponaria</taxon>
    </lineage>
</organism>
<sequence>MEDKKQSEAQFSNADAGVVSSVFDKSFGIVELFGTFEGIHVSDTDTLDCGAAPLLCDSIKYNELVPLSRDKLWDEVKDIDKEDMLEKIKTLKGSYMDSNKFKISLQSEKSAVYVRETRRFAYDGKVRATHADSALVSAILTKLEHNLISSICGVTPRHLYYVVKNQLAVDIKMIDVIKINDDLCCFWGCTRKSIGMGYSPSSSSFGGCISLKETDMEGNEIITECTNMAKAYPIDMNSTFKIEKSISRPAKFILVLEKDTVFERLVREDKFAHKYKCILVCGKGQPDIQCRLFVRKLYDTLKIPVLILVDFNVYGIEIVKSYMVSSYNMALQSSHLVIPSIKFLGLSGDDLKQFQVKLEQLKPMTEVERKKIVKLSKENWVNEDIKSSLELHLKWGKRADIEILEIVHGYSFLSNVYLPEKLKQLGLA</sequence>
<dbReference type="InterPro" id="IPR002815">
    <property type="entry name" value="Spo11/TopoVI_A"/>
</dbReference>
<name>A0AAW1KEP7_SAPOF</name>
<dbReference type="PANTHER" id="PTHR10848:SF0">
    <property type="entry name" value="MEIOTIC RECOMBINATION PROTEIN SPO11"/>
    <property type="match status" value="1"/>
</dbReference>
<dbReference type="GO" id="GO:0000228">
    <property type="term" value="C:nuclear chromosome"/>
    <property type="evidence" value="ECO:0007669"/>
    <property type="project" value="TreeGrafter"/>
</dbReference>
<dbReference type="PRINTS" id="PR01550">
    <property type="entry name" value="TOP6AFAMILY"/>
</dbReference>
<feature type="domain" description="Topoisomerase 6 subunit A/Spo11 TOPRIM" evidence="1">
    <location>
        <begin position="252"/>
        <end position="422"/>
    </location>
</feature>
<dbReference type="Proteomes" id="UP001443914">
    <property type="component" value="Unassembled WGS sequence"/>
</dbReference>
<dbReference type="AlphaFoldDB" id="A0AAW1KEP7"/>
<dbReference type="Gene3D" id="3.40.1360.10">
    <property type="match status" value="1"/>
</dbReference>
<reference evidence="2" key="1">
    <citation type="submission" date="2024-03" db="EMBL/GenBank/DDBJ databases">
        <title>WGS assembly of Saponaria officinalis var. Norfolk2.</title>
        <authorList>
            <person name="Jenkins J."/>
            <person name="Shu S."/>
            <person name="Grimwood J."/>
            <person name="Barry K."/>
            <person name="Goodstein D."/>
            <person name="Schmutz J."/>
            <person name="Leebens-Mack J."/>
            <person name="Osbourn A."/>
        </authorList>
    </citation>
    <scope>NUCLEOTIDE SEQUENCE [LARGE SCALE GENOMIC DNA]</scope>
    <source>
        <strain evidence="2">JIC</strain>
    </source>
</reference>
<dbReference type="GO" id="GO:0000706">
    <property type="term" value="P:meiotic DNA double-strand break processing"/>
    <property type="evidence" value="ECO:0007669"/>
    <property type="project" value="TreeGrafter"/>
</dbReference>
<dbReference type="GO" id="GO:0042138">
    <property type="term" value="P:meiotic DNA double-strand break formation"/>
    <property type="evidence" value="ECO:0007669"/>
    <property type="project" value="TreeGrafter"/>
</dbReference>
<dbReference type="CDD" id="cd00223">
    <property type="entry name" value="TOPRIM_TopoIIB_SPO"/>
    <property type="match status" value="1"/>
</dbReference>
<accession>A0AAW1KEP7</accession>
<dbReference type="Pfam" id="PF21180">
    <property type="entry name" value="TOP6A-Spo11_Toprim"/>
    <property type="match status" value="1"/>
</dbReference>
<dbReference type="PANTHER" id="PTHR10848">
    <property type="entry name" value="MEIOTIC RECOMBINATION PROTEIN SPO11"/>
    <property type="match status" value="1"/>
</dbReference>
<protein>
    <recommendedName>
        <fullName evidence="1">Topoisomerase 6 subunit A/Spo11 TOPRIM domain-containing protein</fullName>
    </recommendedName>
</protein>
<keyword evidence="3" id="KW-1185">Reference proteome</keyword>
<dbReference type="InterPro" id="IPR036078">
    <property type="entry name" value="Spo11/TopoVI_A_sf"/>
</dbReference>